<dbReference type="PANTHER" id="PTHR45785">
    <property type="entry name" value="COMPLEMENT FACTOR H-RELATED"/>
    <property type="match status" value="1"/>
</dbReference>
<feature type="domain" description="Sushi" evidence="7">
    <location>
        <begin position="662"/>
        <end position="726"/>
    </location>
</feature>
<accession>A0AAN8X1N4</accession>
<evidence type="ECO:0000259" key="7">
    <source>
        <dbReference type="PROSITE" id="PS50923"/>
    </source>
</evidence>
<proteinExistence type="predicted"/>
<evidence type="ECO:0000256" key="2">
    <source>
        <dbReference type="ARBA" id="ARBA00022659"/>
    </source>
</evidence>
<feature type="domain" description="Sushi" evidence="7">
    <location>
        <begin position="201"/>
        <end position="266"/>
    </location>
</feature>
<name>A0AAN8X1N4_HALRR</name>
<feature type="region of interest" description="Disordered" evidence="6">
    <location>
        <begin position="1"/>
        <end position="24"/>
    </location>
</feature>
<dbReference type="PROSITE" id="PS50923">
    <property type="entry name" value="SUSHI"/>
    <property type="match status" value="4"/>
</dbReference>
<dbReference type="Pfam" id="PF00084">
    <property type="entry name" value="Sushi"/>
    <property type="match status" value="3"/>
</dbReference>
<feature type="disulfide bond" evidence="5">
    <location>
        <begin position="171"/>
        <end position="198"/>
    </location>
</feature>
<dbReference type="InterPro" id="IPR000436">
    <property type="entry name" value="Sushi_SCR_CCP_dom"/>
</dbReference>
<dbReference type="EMBL" id="JAXCGZ010015400">
    <property type="protein sequence ID" value="KAK7070385.1"/>
    <property type="molecule type" value="Genomic_DNA"/>
</dbReference>
<feature type="compositionally biased region" description="Basic residues" evidence="6">
    <location>
        <begin position="116"/>
        <end position="133"/>
    </location>
</feature>
<dbReference type="InterPro" id="IPR013783">
    <property type="entry name" value="Ig-like_fold"/>
</dbReference>
<dbReference type="InterPro" id="IPR051503">
    <property type="entry name" value="ComplSys_Reg/VirEntry_Med"/>
</dbReference>
<organism evidence="8 9">
    <name type="scientific">Halocaridina rubra</name>
    <name type="common">Hawaiian red shrimp</name>
    <dbReference type="NCBI Taxonomy" id="373956"/>
    <lineage>
        <taxon>Eukaryota</taxon>
        <taxon>Metazoa</taxon>
        <taxon>Ecdysozoa</taxon>
        <taxon>Arthropoda</taxon>
        <taxon>Crustacea</taxon>
        <taxon>Multicrustacea</taxon>
        <taxon>Malacostraca</taxon>
        <taxon>Eumalacostraca</taxon>
        <taxon>Eucarida</taxon>
        <taxon>Decapoda</taxon>
        <taxon>Pleocyemata</taxon>
        <taxon>Caridea</taxon>
        <taxon>Atyoidea</taxon>
        <taxon>Atyidae</taxon>
        <taxon>Halocaridina</taxon>
    </lineage>
</organism>
<gene>
    <name evidence="8" type="ORF">SK128_012768</name>
</gene>
<dbReference type="InterPro" id="IPR035976">
    <property type="entry name" value="Sushi/SCR/CCP_sf"/>
</dbReference>
<keyword evidence="4 5" id="KW-1015">Disulfide bond</keyword>
<dbReference type="Gene3D" id="2.10.70.10">
    <property type="entry name" value="Complement Module, domain 1"/>
    <property type="match status" value="4"/>
</dbReference>
<feature type="domain" description="Sushi" evidence="7">
    <location>
        <begin position="135"/>
        <end position="200"/>
    </location>
</feature>
<evidence type="ECO:0000313" key="8">
    <source>
        <dbReference type="EMBL" id="KAK7070385.1"/>
    </source>
</evidence>
<sequence length="745" mass="82502">MTPISSASIPASTSQAASAPSSFSPEFDHTLIKDQFEYISTTKPPHTKYSYREKDSLMTEANRNAINFGKRLRGPLIDFYRLLRIENGSHEFDKTDKWPSLKRVPRNIVEKEKKEKRDKKHKRRNKWKKKGKNVPHCAAIPNEQYLRVEVIRPGRDSNFTYSAGARVRVTCLHGYGLNIGNRTAKCAKGKWKPQKPECVTLPCSVPEASHGQFEFNGAAIAEKATVSHGEVVKFSCQNGYNVLGSETMRCWYGEWAVTGKNPECQPDPCVLPDLSHGRYTAGYKKGLTIIHGAKVEYTCEEGWLLNVTDVTCYFGVLRPAPPACVVPGQAIEIINSEPIPTKRGGHNHISYNDGDLTPGGDITIVDPSHSKKPCQPPAPVPGATIFKNSHLLAEGDDKFPDGTRLSFQCSPNNIGEKNQWDMECVDGTWQGLRFPTSCGADGADEEENFGNKSCTWRKTEPNVVTFYNDQEVTEEVVEFQAGSILVSRCFDIGKYALIGSSQRRCVHGEWTGEKAVCFGLNQEDNYSLDKPPTILFRNEKGPMAQSNDGKLVVYPGTVLHLECLFMRRHGTPKWNVSLSNTFVKGKKKRRKANKKGGKDAGKAKNLGSLVPYPNGWANAPNRNIQLEYRLSIYKASEKDSGAYACVTPRGHKHTVTLDIHAIHCSDIATMNKSEDLKSLKYEPIDDTRMSTIVRFSCEPGSSLVGSQSIKCLPSGNWSAPVPRCDTLAMALSSSLHMICTGVTGS</sequence>
<dbReference type="SMART" id="SM00032">
    <property type="entry name" value="CCP"/>
    <property type="match status" value="6"/>
</dbReference>
<feature type="disulfide bond" evidence="5">
    <location>
        <begin position="697"/>
        <end position="724"/>
    </location>
</feature>
<evidence type="ECO:0000313" key="9">
    <source>
        <dbReference type="Proteomes" id="UP001381693"/>
    </source>
</evidence>
<evidence type="ECO:0000256" key="4">
    <source>
        <dbReference type="ARBA" id="ARBA00023157"/>
    </source>
</evidence>
<evidence type="ECO:0000256" key="1">
    <source>
        <dbReference type="ARBA" id="ARBA00004328"/>
    </source>
</evidence>
<protein>
    <recommendedName>
        <fullName evidence="7">Sushi domain-containing protein</fullName>
    </recommendedName>
</protein>
<dbReference type="AlphaFoldDB" id="A0AAN8X1N4"/>
<feature type="domain" description="Sushi" evidence="7">
    <location>
        <begin position="372"/>
        <end position="440"/>
    </location>
</feature>
<evidence type="ECO:0000256" key="3">
    <source>
        <dbReference type="ARBA" id="ARBA00022729"/>
    </source>
</evidence>
<feature type="region of interest" description="Disordered" evidence="6">
    <location>
        <begin position="585"/>
        <end position="606"/>
    </location>
</feature>
<evidence type="ECO:0000256" key="5">
    <source>
        <dbReference type="PROSITE-ProRule" id="PRU00302"/>
    </source>
</evidence>
<dbReference type="PANTHER" id="PTHR45785:SF2">
    <property type="entry name" value="COMPLEMENT FACTOR H-RELATED"/>
    <property type="match status" value="1"/>
</dbReference>
<keyword evidence="2 5" id="KW-0768">Sushi</keyword>
<dbReference type="CDD" id="cd00033">
    <property type="entry name" value="CCP"/>
    <property type="match status" value="3"/>
</dbReference>
<comment type="caution">
    <text evidence="5">Lacks conserved residue(s) required for the propagation of feature annotation.</text>
</comment>
<evidence type="ECO:0000256" key="6">
    <source>
        <dbReference type="SAM" id="MobiDB-lite"/>
    </source>
</evidence>
<keyword evidence="3" id="KW-0732">Signal</keyword>
<reference evidence="8 9" key="1">
    <citation type="submission" date="2023-11" db="EMBL/GenBank/DDBJ databases">
        <title>Halocaridina rubra genome assembly.</title>
        <authorList>
            <person name="Smith C."/>
        </authorList>
    </citation>
    <scope>NUCLEOTIDE SEQUENCE [LARGE SCALE GENOMIC DNA]</scope>
    <source>
        <strain evidence="8">EP-1</strain>
        <tissue evidence="8">Whole</tissue>
    </source>
</reference>
<comment type="caution">
    <text evidence="8">The sequence shown here is derived from an EMBL/GenBank/DDBJ whole genome shotgun (WGS) entry which is preliminary data.</text>
</comment>
<dbReference type="Gene3D" id="2.60.40.10">
    <property type="entry name" value="Immunoglobulins"/>
    <property type="match status" value="1"/>
</dbReference>
<dbReference type="SUPFAM" id="SSF57535">
    <property type="entry name" value="Complement control module/SCR domain"/>
    <property type="match status" value="3"/>
</dbReference>
<feature type="region of interest" description="Disordered" evidence="6">
    <location>
        <begin position="110"/>
        <end position="133"/>
    </location>
</feature>
<feature type="compositionally biased region" description="Basic residues" evidence="6">
    <location>
        <begin position="585"/>
        <end position="595"/>
    </location>
</feature>
<dbReference type="Proteomes" id="UP001381693">
    <property type="component" value="Unassembled WGS sequence"/>
</dbReference>
<comment type="subcellular location">
    <subcellularLocation>
        <location evidence="1">Virion</location>
    </subcellularLocation>
</comment>
<keyword evidence="9" id="KW-1185">Reference proteome</keyword>